<gene>
    <name evidence="1" type="ORF">HannXRQ_Chr03g0065581</name>
</gene>
<dbReference type="InParanoid" id="A0A251V536"/>
<organism evidence="1 2">
    <name type="scientific">Helianthus annuus</name>
    <name type="common">Common sunflower</name>
    <dbReference type="NCBI Taxonomy" id="4232"/>
    <lineage>
        <taxon>Eukaryota</taxon>
        <taxon>Viridiplantae</taxon>
        <taxon>Streptophyta</taxon>
        <taxon>Embryophyta</taxon>
        <taxon>Tracheophyta</taxon>
        <taxon>Spermatophyta</taxon>
        <taxon>Magnoliopsida</taxon>
        <taxon>eudicotyledons</taxon>
        <taxon>Gunneridae</taxon>
        <taxon>Pentapetalae</taxon>
        <taxon>asterids</taxon>
        <taxon>campanulids</taxon>
        <taxon>Asterales</taxon>
        <taxon>Asteraceae</taxon>
        <taxon>Asteroideae</taxon>
        <taxon>Heliantheae alliance</taxon>
        <taxon>Heliantheae</taxon>
        <taxon>Helianthus</taxon>
    </lineage>
</organism>
<dbReference type="EMBL" id="CM007892">
    <property type="protein sequence ID" value="OTG30534.1"/>
    <property type="molecule type" value="Genomic_DNA"/>
</dbReference>
<dbReference type="Proteomes" id="UP000215914">
    <property type="component" value="Chromosome 3"/>
</dbReference>
<reference evidence="2" key="1">
    <citation type="journal article" date="2017" name="Nature">
        <title>The sunflower genome provides insights into oil metabolism, flowering and Asterid evolution.</title>
        <authorList>
            <person name="Badouin H."/>
            <person name="Gouzy J."/>
            <person name="Grassa C.J."/>
            <person name="Murat F."/>
            <person name="Staton S.E."/>
            <person name="Cottret L."/>
            <person name="Lelandais-Briere C."/>
            <person name="Owens G.L."/>
            <person name="Carrere S."/>
            <person name="Mayjonade B."/>
            <person name="Legrand L."/>
            <person name="Gill N."/>
            <person name="Kane N.C."/>
            <person name="Bowers J.E."/>
            <person name="Hubner S."/>
            <person name="Bellec A."/>
            <person name="Berard A."/>
            <person name="Berges H."/>
            <person name="Blanchet N."/>
            <person name="Boniface M.C."/>
            <person name="Brunel D."/>
            <person name="Catrice O."/>
            <person name="Chaidir N."/>
            <person name="Claudel C."/>
            <person name="Donnadieu C."/>
            <person name="Faraut T."/>
            <person name="Fievet G."/>
            <person name="Helmstetter N."/>
            <person name="King M."/>
            <person name="Knapp S.J."/>
            <person name="Lai Z."/>
            <person name="Le Paslier M.C."/>
            <person name="Lippi Y."/>
            <person name="Lorenzon L."/>
            <person name="Mandel J.R."/>
            <person name="Marage G."/>
            <person name="Marchand G."/>
            <person name="Marquand E."/>
            <person name="Bret-Mestries E."/>
            <person name="Morien E."/>
            <person name="Nambeesan S."/>
            <person name="Nguyen T."/>
            <person name="Pegot-Espagnet P."/>
            <person name="Pouilly N."/>
            <person name="Raftis F."/>
            <person name="Sallet E."/>
            <person name="Schiex T."/>
            <person name="Thomas J."/>
            <person name="Vandecasteele C."/>
            <person name="Vares D."/>
            <person name="Vear F."/>
            <person name="Vautrin S."/>
            <person name="Crespi M."/>
            <person name="Mangin B."/>
            <person name="Burke J.M."/>
            <person name="Salse J."/>
            <person name="Munos S."/>
            <person name="Vincourt P."/>
            <person name="Rieseberg L.H."/>
            <person name="Langlade N.B."/>
        </authorList>
    </citation>
    <scope>NUCLEOTIDE SEQUENCE [LARGE SCALE GENOMIC DNA]</scope>
    <source>
        <strain evidence="2">cv. SF193</strain>
    </source>
</reference>
<proteinExistence type="predicted"/>
<name>A0A251V536_HELAN</name>
<evidence type="ECO:0000313" key="1">
    <source>
        <dbReference type="EMBL" id="OTG30534.1"/>
    </source>
</evidence>
<sequence>MQKKRKDGGSSIKLLILISSLRSAGINISSLGFGRMLVMWNVTRPQEFEAVKRDRVFKFKNIMIGCDKSIMVTL</sequence>
<keyword evidence="2" id="KW-1185">Reference proteome</keyword>
<protein>
    <submittedName>
        <fullName evidence="1">Uncharacterized protein</fullName>
    </submittedName>
</protein>
<evidence type="ECO:0000313" key="2">
    <source>
        <dbReference type="Proteomes" id="UP000215914"/>
    </source>
</evidence>
<dbReference type="AlphaFoldDB" id="A0A251V536"/>
<accession>A0A251V536</accession>